<accession>A0A317CDI3</accession>
<feature type="domain" description="SpoVT-AbrB" evidence="2">
    <location>
        <begin position="3"/>
        <end position="48"/>
    </location>
</feature>
<evidence type="ECO:0000313" key="3">
    <source>
        <dbReference type="EMBL" id="PWQ95403.1"/>
    </source>
</evidence>
<organism evidence="3 4">
    <name type="scientific">Leucothrix pacifica</name>
    <dbReference type="NCBI Taxonomy" id="1247513"/>
    <lineage>
        <taxon>Bacteria</taxon>
        <taxon>Pseudomonadati</taxon>
        <taxon>Pseudomonadota</taxon>
        <taxon>Gammaproteobacteria</taxon>
        <taxon>Thiotrichales</taxon>
        <taxon>Thiotrichaceae</taxon>
        <taxon>Leucothrix</taxon>
    </lineage>
</organism>
<dbReference type="EMBL" id="QGKM01000046">
    <property type="protein sequence ID" value="PWQ95403.1"/>
    <property type="molecule type" value="Genomic_DNA"/>
</dbReference>
<evidence type="ECO:0000313" key="4">
    <source>
        <dbReference type="Proteomes" id="UP000245539"/>
    </source>
</evidence>
<dbReference type="SUPFAM" id="SSF89447">
    <property type="entry name" value="AbrB/MazE/MraZ-like"/>
    <property type="match status" value="1"/>
</dbReference>
<reference evidence="3 4" key="1">
    <citation type="submission" date="2018-05" db="EMBL/GenBank/DDBJ databases">
        <title>Leucothrix arctica sp. nov., isolated from Arctic seawater.</title>
        <authorList>
            <person name="Choi A."/>
            <person name="Baek K."/>
        </authorList>
    </citation>
    <scope>NUCLEOTIDE SEQUENCE [LARGE SCALE GENOMIC DNA]</scope>
    <source>
        <strain evidence="3 4">JCM 18388</strain>
    </source>
</reference>
<dbReference type="Gene3D" id="2.10.260.10">
    <property type="match status" value="1"/>
</dbReference>
<keyword evidence="1" id="KW-0238">DNA-binding</keyword>
<comment type="caution">
    <text evidence="3">The sequence shown here is derived from an EMBL/GenBank/DDBJ whole genome shotgun (WGS) entry which is preliminary data.</text>
</comment>
<dbReference type="InterPro" id="IPR037914">
    <property type="entry name" value="SpoVT-AbrB_sf"/>
</dbReference>
<dbReference type="AlphaFoldDB" id="A0A317CDI3"/>
<dbReference type="InterPro" id="IPR007159">
    <property type="entry name" value="SpoVT-AbrB_dom"/>
</dbReference>
<name>A0A317CDI3_9GAMM</name>
<dbReference type="NCBIfam" id="TIGR01439">
    <property type="entry name" value="lp_hng_hel_AbrB"/>
    <property type="match status" value="1"/>
</dbReference>
<dbReference type="OrthoDB" id="9809003at2"/>
<dbReference type="PROSITE" id="PS51740">
    <property type="entry name" value="SPOVT_ABRB"/>
    <property type="match status" value="1"/>
</dbReference>
<gene>
    <name evidence="3" type="ORF">DKW60_15095</name>
</gene>
<evidence type="ECO:0000256" key="1">
    <source>
        <dbReference type="PROSITE-ProRule" id="PRU01076"/>
    </source>
</evidence>
<protein>
    <submittedName>
        <fullName evidence="3">AbrB family transcriptional regulator</fullName>
    </submittedName>
</protein>
<dbReference type="Pfam" id="PF04014">
    <property type="entry name" value="MazE_antitoxin"/>
    <property type="match status" value="1"/>
</dbReference>
<evidence type="ECO:0000259" key="2">
    <source>
        <dbReference type="PROSITE" id="PS51740"/>
    </source>
</evidence>
<sequence>MEAIALSVGKQGRIVIPANLRQQLAITAGSHLIAWVENGRLILETKNQLWQTIHAASNHIPQDTDLAQELIDERRIAAAKENQ</sequence>
<dbReference type="RefSeq" id="WP_109838493.1">
    <property type="nucleotide sequence ID" value="NZ_QGKM01000046.1"/>
</dbReference>
<dbReference type="Proteomes" id="UP000245539">
    <property type="component" value="Unassembled WGS sequence"/>
</dbReference>
<dbReference type="SMART" id="SM00966">
    <property type="entry name" value="SpoVT_AbrB"/>
    <property type="match status" value="1"/>
</dbReference>
<keyword evidence="4" id="KW-1185">Reference proteome</keyword>
<proteinExistence type="predicted"/>
<dbReference type="GO" id="GO:0003677">
    <property type="term" value="F:DNA binding"/>
    <property type="evidence" value="ECO:0007669"/>
    <property type="project" value="UniProtKB-UniRule"/>
</dbReference>